<dbReference type="Proteomes" id="UP000323337">
    <property type="component" value="Unassembled WGS sequence"/>
</dbReference>
<dbReference type="EMBL" id="VSIV01000244">
    <property type="protein sequence ID" value="TYB32874.1"/>
    <property type="molecule type" value="Genomic_DNA"/>
</dbReference>
<dbReference type="Gene3D" id="1.20.810.10">
    <property type="entry name" value="Cytochrome Bc1 Complex, Chain C"/>
    <property type="match status" value="1"/>
</dbReference>
<evidence type="ECO:0000313" key="3">
    <source>
        <dbReference type="Proteomes" id="UP000323337"/>
    </source>
</evidence>
<dbReference type="InterPro" id="IPR036150">
    <property type="entry name" value="Cyt_b/b6_C_sf"/>
</dbReference>
<reference evidence="2 3" key="1">
    <citation type="submission" date="2019-08" db="EMBL/GenBank/DDBJ databases">
        <title>Genomic characterization of a novel candidate phylum (ARYD3) from a high temperature, high salinity tertiary oil reservoir in north central Oklahoma, USA.</title>
        <authorList>
            <person name="Youssef N.H."/>
            <person name="Yadav A."/>
            <person name="Elshahed M.S."/>
        </authorList>
    </citation>
    <scope>NUCLEOTIDE SEQUENCE [LARGE SCALE GENOMIC DNA]</scope>
    <source>
        <strain evidence="2">ARYD1</strain>
    </source>
</reference>
<feature type="transmembrane region" description="Helical" evidence="1">
    <location>
        <begin position="56"/>
        <end position="86"/>
    </location>
</feature>
<comment type="caution">
    <text evidence="2">The sequence shown here is derived from an EMBL/GenBank/DDBJ whole genome shotgun (WGS) entry which is preliminary data.</text>
</comment>
<keyword evidence="1" id="KW-0812">Transmembrane</keyword>
<dbReference type="RefSeq" id="WP_303701619.1">
    <property type="nucleotide sequence ID" value="NZ_VSIV01000244.1"/>
</dbReference>
<dbReference type="InterPro" id="IPR027387">
    <property type="entry name" value="Cytb/b6-like_sf"/>
</dbReference>
<dbReference type="GO" id="GO:0009055">
    <property type="term" value="F:electron transfer activity"/>
    <property type="evidence" value="ECO:0007669"/>
    <property type="project" value="InterPro"/>
</dbReference>
<dbReference type="AlphaFoldDB" id="A0A5D0MGP1"/>
<name>A0A5D0MGP1_FLESI</name>
<sequence length="137" mass="16131">MKKKDEYVKSDPYFFRIIFVSSLLVIIAVITLAFFIDAPLKAPTNPSNVPNPSKAAWFLLWFQEIVSYSSYFIYGPAILFFIYLFLPYIAPPTVEKAIWFRREYRLLDIFTLLIFLGIVTLTVIAYFFRGEFWQLTI</sequence>
<accession>A0A5D0MGP1</accession>
<proteinExistence type="predicted"/>
<dbReference type="GO" id="GO:0016020">
    <property type="term" value="C:membrane"/>
    <property type="evidence" value="ECO:0007669"/>
    <property type="project" value="InterPro"/>
</dbReference>
<organism evidence="2 3">
    <name type="scientific">Flexistipes sinusarabici</name>
    <dbReference type="NCBI Taxonomy" id="2352"/>
    <lineage>
        <taxon>Bacteria</taxon>
        <taxon>Pseudomonadati</taxon>
        <taxon>Deferribacterota</taxon>
        <taxon>Deferribacteres</taxon>
        <taxon>Deferribacterales</taxon>
        <taxon>Flexistipitaceae</taxon>
        <taxon>Flexistipes</taxon>
    </lineage>
</organism>
<gene>
    <name evidence="2" type="ORF">FXF49_09255</name>
</gene>
<evidence type="ECO:0000313" key="2">
    <source>
        <dbReference type="EMBL" id="TYB32874.1"/>
    </source>
</evidence>
<feature type="transmembrane region" description="Helical" evidence="1">
    <location>
        <begin position="12"/>
        <end position="36"/>
    </location>
</feature>
<evidence type="ECO:0000256" key="1">
    <source>
        <dbReference type="SAM" id="Phobius"/>
    </source>
</evidence>
<feature type="transmembrane region" description="Helical" evidence="1">
    <location>
        <begin position="106"/>
        <end position="128"/>
    </location>
</feature>
<keyword evidence="1" id="KW-0472">Membrane</keyword>
<protein>
    <submittedName>
        <fullName evidence="2">Cytochrome B6</fullName>
    </submittedName>
</protein>
<keyword evidence="1" id="KW-1133">Transmembrane helix</keyword>
<dbReference type="GO" id="GO:0016491">
    <property type="term" value="F:oxidoreductase activity"/>
    <property type="evidence" value="ECO:0007669"/>
    <property type="project" value="InterPro"/>
</dbReference>
<dbReference type="SUPFAM" id="SSF81648">
    <property type="entry name" value="a domain/subunit of cytochrome bc1 complex (Ubiquinol-cytochrome c reductase)"/>
    <property type="match status" value="1"/>
</dbReference>